<feature type="domain" description="CHORD" evidence="6">
    <location>
        <begin position="4"/>
        <end position="73"/>
    </location>
</feature>
<dbReference type="InterPro" id="IPR007051">
    <property type="entry name" value="CHORD_dom"/>
</dbReference>
<dbReference type="Gene3D" id="4.10.1130.20">
    <property type="match status" value="2"/>
</dbReference>
<dbReference type="Proteomes" id="UP000245768">
    <property type="component" value="Unassembled WGS sequence"/>
</dbReference>
<dbReference type="CDD" id="cd06466">
    <property type="entry name" value="p23_CS_SGT1_like"/>
    <property type="match status" value="1"/>
</dbReference>
<feature type="region of interest" description="Disordered" evidence="4">
    <location>
        <begin position="81"/>
        <end position="107"/>
    </location>
</feature>
<dbReference type="STRING" id="215250.A0A316YLS7"/>
<evidence type="ECO:0000256" key="2">
    <source>
        <dbReference type="ARBA" id="ARBA00022737"/>
    </source>
</evidence>
<evidence type="ECO:0000259" key="5">
    <source>
        <dbReference type="PROSITE" id="PS51203"/>
    </source>
</evidence>
<dbReference type="PANTHER" id="PTHR46983:SF3">
    <property type="entry name" value="CHPADIPLOID STATE MAINTENANCE PROTEIN CHPA"/>
    <property type="match status" value="1"/>
</dbReference>
<name>A0A316YLS7_9BASI</name>
<keyword evidence="3" id="KW-0862">Zinc</keyword>
<sequence>MVICTRPGCGVDFDPSSSSTSAGSSAGPCVYHPGAPIFHEGRKSWSCCEQVNKPVLDFDEFLAIKGCTTELVHTNVKKEKAVPASGSSSAAAVAGSGPGSSSAGGPVKIEANGTEVYGSGASALSAATGTQTIARTAAAKAATKPKEVEEQEDDDTDEIAAGSTCKRNGCKATFEGGKRNKAAEDCRYHKGTAIFHEGSKGYTCCRRRVLEFDEFLNIEPCTQAKRGHLFKDSSSRRLGKLPSVPGQELDEEEVDCRIDHYETPADVRVTVYAKGVDMPKSKIDLSDEAVVFSLSLPPVPATSTTGRRFNKTLEPFANIDAGASSFTVSRFKVDLILVKKVQGESWPTLEKGQDFFGYGLTFGRAKDAPPS</sequence>
<feature type="domain" description="CHORD" evidence="6">
    <location>
        <begin position="165"/>
        <end position="228"/>
    </location>
</feature>
<dbReference type="RefSeq" id="XP_025377407.1">
    <property type="nucleotide sequence ID" value="XM_025523250.1"/>
</dbReference>
<dbReference type="SUPFAM" id="SSF49764">
    <property type="entry name" value="HSP20-like chaperones"/>
    <property type="match status" value="1"/>
</dbReference>
<dbReference type="InterPro" id="IPR007052">
    <property type="entry name" value="CS_dom"/>
</dbReference>
<keyword evidence="2" id="KW-0677">Repeat</keyword>
<evidence type="ECO:0000256" key="3">
    <source>
        <dbReference type="ARBA" id="ARBA00022833"/>
    </source>
</evidence>
<accession>A0A316YLS7</accession>
<dbReference type="OrthoDB" id="1898560at2759"/>
<dbReference type="GO" id="GO:0046872">
    <property type="term" value="F:metal ion binding"/>
    <property type="evidence" value="ECO:0007669"/>
    <property type="project" value="UniProtKB-KW"/>
</dbReference>
<evidence type="ECO:0000256" key="1">
    <source>
        <dbReference type="ARBA" id="ARBA00022723"/>
    </source>
</evidence>
<reference evidence="7" key="1">
    <citation type="journal article" date="2018" name="Mol. Biol. Evol.">
        <title>Broad Genomic Sampling Reveals a Smut Pathogenic Ancestry of the Fungal Clade Ustilaginomycotina.</title>
        <authorList>
            <person name="Kijpornyongpan T."/>
            <person name="Mondo S.J."/>
            <person name="Barry K."/>
            <person name="Sandor L."/>
            <person name="Lee J."/>
            <person name="Lipzen A."/>
            <person name="Pangilinan J."/>
            <person name="LaButti K."/>
            <person name="Hainaut M."/>
            <person name="Henrissat B."/>
            <person name="Grigoriev I.V."/>
            <person name="Spatafora J.W."/>
            <person name="Aime M.C."/>
        </authorList>
    </citation>
    <scope>NUCLEOTIDE SEQUENCE [LARGE SCALE GENOMIC DNA]</scope>
    <source>
        <strain evidence="7">MCA 4198</strain>
    </source>
</reference>
<organism evidence="7 8">
    <name type="scientific">Acaromyces ingoldii</name>
    <dbReference type="NCBI Taxonomy" id="215250"/>
    <lineage>
        <taxon>Eukaryota</taxon>
        <taxon>Fungi</taxon>
        <taxon>Dikarya</taxon>
        <taxon>Basidiomycota</taxon>
        <taxon>Ustilaginomycotina</taxon>
        <taxon>Exobasidiomycetes</taxon>
        <taxon>Exobasidiales</taxon>
        <taxon>Cryptobasidiaceae</taxon>
        <taxon>Acaromyces</taxon>
    </lineage>
</organism>
<gene>
    <name evidence="7" type="ORF">FA10DRAFT_275073</name>
</gene>
<evidence type="ECO:0000256" key="4">
    <source>
        <dbReference type="SAM" id="MobiDB-lite"/>
    </source>
</evidence>
<evidence type="ECO:0000313" key="7">
    <source>
        <dbReference type="EMBL" id="PWN90209.1"/>
    </source>
</evidence>
<dbReference type="PROSITE" id="PS51401">
    <property type="entry name" value="CHORD"/>
    <property type="match status" value="2"/>
</dbReference>
<dbReference type="GeneID" id="37045166"/>
<dbReference type="InterPro" id="IPR039790">
    <property type="entry name" value="CHRD1"/>
</dbReference>
<feature type="domain" description="CS" evidence="5">
    <location>
        <begin position="253"/>
        <end position="350"/>
    </location>
</feature>
<keyword evidence="8" id="KW-1185">Reference proteome</keyword>
<dbReference type="InterPro" id="IPR008978">
    <property type="entry name" value="HSP20-like_chaperone"/>
</dbReference>
<evidence type="ECO:0000313" key="8">
    <source>
        <dbReference type="Proteomes" id="UP000245768"/>
    </source>
</evidence>
<dbReference type="Pfam" id="PF04968">
    <property type="entry name" value="CHORD"/>
    <property type="match status" value="2"/>
</dbReference>
<dbReference type="PANTHER" id="PTHR46983">
    <property type="entry name" value="CYSTEINE AND HISTIDINE-RICH DOMAIN-CONTAINING PROTEIN 1"/>
    <property type="match status" value="1"/>
</dbReference>
<dbReference type="AlphaFoldDB" id="A0A316YLS7"/>
<proteinExistence type="predicted"/>
<dbReference type="PROSITE" id="PS51203">
    <property type="entry name" value="CS"/>
    <property type="match status" value="1"/>
</dbReference>
<evidence type="ECO:0000259" key="6">
    <source>
        <dbReference type="PROSITE" id="PS51401"/>
    </source>
</evidence>
<dbReference type="InParanoid" id="A0A316YLS7"/>
<dbReference type="Gene3D" id="2.60.40.790">
    <property type="match status" value="1"/>
</dbReference>
<keyword evidence="1" id="KW-0479">Metal-binding</keyword>
<feature type="compositionally biased region" description="Low complexity" evidence="4">
    <location>
        <begin position="82"/>
        <end position="107"/>
    </location>
</feature>
<dbReference type="EMBL" id="KZ819636">
    <property type="protein sequence ID" value="PWN90209.1"/>
    <property type="molecule type" value="Genomic_DNA"/>
</dbReference>
<protein>
    <submittedName>
        <fullName evidence="7">Chord-domain-containing protein</fullName>
    </submittedName>
</protein>